<protein>
    <submittedName>
        <fullName evidence="3">Uncharacterized protein</fullName>
    </submittedName>
</protein>
<name>A0A1Y2LZ81_EPING</name>
<organism evidence="3 4">
    <name type="scientific">Epicoccum nigrum</name>
    <name type="common">Soil fungus</name>
    <name type="synonym">Epicoccum purpurascens</name>
    <dbReference type="NCBI Taxonomy" id="105696"/>
    <lineage>
        <taxon>Eukaryota</taxon>
        <taxon>Fungi</taxon>
        <taxon>Dikarya</taxon>
        <taxon>Ascomycota</taxon>
        <taxon>Pezizomycotina</taxon>
        <taxon>Dothideomycetes</taxon>
        <taxon>Pleosporomycetidae</taxon>
        <taxon>Pleosporales</taxon>
        <taxon>Pleosporineae</taxon>
        <taxon>Didymellaceae</taxon>
        <taxon>Epicoccum</taxon>
    </lineage>
</organism>
<dbReference type="EMBL" id="KZ107844">
    <property type="protein sequence ID" value="OSS49195.1"/>
    <property type="molecule type" value="Genomic_DNA"/>
</dbReference>
<evidence type="ECO:0000313" key="4">
    <source>
        <dbReference type="Proteomes" id="UP000193240"/>
    </source>
</evidence>
<dbReference type="Proteomes" id="UP000193240">
    <property type="component" value="Unassembled WGS sequence"/>
</dbReference>
<evidence type="ECO:0000256" key="1">
    <source>
        <dbReference type="SAM" id="MobiDB-lite"/>
    </source>
</evidence>
<feature type="compositionally biased region" description="Low complexity" evidence="1">
    <location>
        <begin position="43"/>
        <end position="66"/>
    </location>
</feature>
<proteinExistence type="predicted"/>
<evidence type="ECO:0000256" key="2">
    <source>
        <dbReference type="SAM" id="Phobius"/>
    </source>
</evidence>
<keyword evidence="2" id="KW-1133">Transmembrane helix</keyword>
<sequence>MLHYTFPVYALLAAGMAALPQRFISEGATGSSPLQLHLGGGILSSTTAPPTPLETTLTPPASLPPAVDTPLSVQAATLPYPTPSPTPPPTSLDPREATRNNSSTSDDDDGQDTDTAPLQKWPKWLGAATLALVFYDALTLCVFLWLWIAGSLWWLPWFGQAGDDPEERAWEEARWGVELAGLEEGARAARAREVGVEREMRRMGMV</sequence>
<feature type="transmembrane region" description="Helical" evidence="2">
    <location>
        <begin position="124"/>
        <end position="148"/>
    </location>
</feature>
<feature type="region of interest" description="Disordered" evidence="1">
    <location>
        <begin position="40"/>
        <end position="117"/>
    </location>
</feature>
<feature type="compositionally biased region" description="Pro residues" evidence="1">
    <location>
        <begin position="80"/>
        <end position="91"/>
    </location>
</feature>
<evidence type="ECO:0000313" key="3">
    <source>
        <dbReference type="EMBL" id="OSS49195.1"/>
    </source>
</evidence>
<dbReference type="AlphaFoldDB" id="A0A1Y2LZ81"/>
<keyword evidence="2" id="KW-0472">Membrane</keyword>
<keyword evidence="2" id="KW-0812">Transmembrane</keyword>
<gene>
    <name evidence="3" type="ORF">B5807_05431</name>
</gene>
<reference evidence="3 4" key="1">
    <citation type="journal article" date="2017" name="Genome Announc.">
        <title>Genome sequence of the saprophytic ascomycete Epicoccum nigrum ICMP 19927 strain isolated from New Zealand.</title>
        <authorList>
            <person name="Fokin M."/>
            <person name="Fleetwood D."/>
            <person name="Weir B.S."/>
            <person name="Villas-Boas S.G."/>
        </authorList>
    </citation>
    <scope>NUCLEOTIDE SEQUENCE [LARGE SCALE GENOMIC DNA]</scope>
    <source>
        <strain evidence="3 4">ICMP 19927</strain>
    </source>
</reference>
<dbReference type="InParanoid" id="A0A1Y2LZ81"/>
<keyword evidence="4" id="KW-1185">Reference proteome</keyword>
<accession>A0A1Y2LZ81</accession>